<evidence type="ECO:0000259" key="1">
    <source>
        <dbReference type="Pfam" id="PF02520"/>
    </source>
</evidence>
<proteinExistence type="predicted"/>
<protein>
    <recommendedName>
        <fullName evidence="1">SXP/RAL-2 family protein Ani s 5-like cation-binding domain-containing protein</fullName>
    </recommendedName>
</protein>
<dbReference type="InterPro" id="IPR003677">
    <property type="entry name" value="ANIS5_cation-bd"/>
</dbReference>
<name>A0A0B1T5Z4_OESDE</name>
<dbReference type="EMBL" id="KN552263">
    <property type="protein sequence ID" value="KHJ91197.1"/>
    <property type="molecule type" value="Genomic_DNA"/>
</dbReference>
<keyword evidence="3" id="KW-1185">Reference proteome</keyword>
<gene>
    <name evidence="2" type="ORF">OESDEN_08944</name>
</gene>
<reference evidence="2 3" key="1">
    <citation type="submission" date="2014-03" db="EMBL/GenBank/DDBJ databases">
        <title>Draft genome of the hookworm Oesophagostomum dentatum.</title>
        <authorList>
            <person name="Mitreva M."/>
        </authorList>
    </citation>
    <scope>NUCLEOTIDE SEQUENCE [LARGE SCALE GENOMIC DNA]</scope>
    <source>
        <strain evidence="2 3">OD-Hann</strain>
    </source>
</reference>
<dbReference type="AlphaFoldDB" id="A0A0B1T5Z4"/>
<dbReference type="Pfam" id="PF02520">
    <property type="entry name" value="ANIS5_cation-bd"/>
    <property type="match status" value="1"/>
</dbReference>
<dbReference type="Proteomes" id="UP000053660">
    <property type="component" value="Unassembled WGS sequence"/>
</dbReference>
<evidence type="ECO:0000313" key="3">
    <source>
        <dbReference type="Proteomes" id="UP000053660"/>
    </source>
</evidence>
<accession>A0A0B1T5Z4</accession>
<organism evidence="2 3">
    <name type="scientific">Oesophagostomum dentatum</name>
    <name type="common">Nodular worm</name>
    <dbReference type="NCBI Taxonomy" id="61180"/>
    <lineage>
        <taxon>Eukaryota</taxon>
        <taxon>Metazoa</taxon>
        <taxon>Ecdysozoa</taxon>
        <taxon>Nematoda</taxon>
        <taxon>Chromadorea</taxon>
        <taxon>Rhabditida</taxon>
        <taxon>Rhabditina</taxon>
        <taxon>Rhabditomorpha</taxon>
        <taxon>Strongyloidea</taxon>
        <taxon>Strongylidae</taxon>
        <taxon>Oesophagostomum</taxon>
    </lineage>
</organism>
<evidence type="ECO:0000313" key="2">
    <source>
        <dbReference type="EMBL" id="KHJ91197.1"/>
    </source>
</evidence>
<feature type="domain" description="SXP/RAL-2 family protein Ani s 5-like cation-binding" evidence="1">
    <location>
        <begin position="3"/>
        <end position="60"/>
    </location>
</feature>
<sequence>MMAEVKQNVSKIISELPEALAKRSDIIEYEKLSHKEKHEAMVKLMKRNPKLFLALKAIFHIVRPRRGRHFRPF</sequence>